<dbReference type="GO" id="GO:0042026">
    <property type="term" value="P:protein refolding"/>
    <property type="evidence" value="ECO:0007669"/>
    <property type="project" value="TreeGrafter"/>
</dbReference>
<dbReference type="GO" id="GO:0005634">
    <property type="term" value="C:nucleus"/>
    <property type="evidence" value="ECO:0007669"/>
    <property type="project" value="TreeGrafter"/>
</dbReference>
<dbReference type="CDD" id="cd06526">
    <property type="entry name" value="metazoan_ACD"/>
    <property type="match status" value="1"/>
</dbReference>
<dbReference type="Pfam" id="PF00011">
    <property type="entry name" value="HSP20"/>
    <property type="match status" value="1"/>
</dbReference>
<protein>
    <submittedName>
        <fullName evidence="6">CSON014122 protein</fullName>
    </submittedName>
</protein>
<evidence type="ECO:0000256" key="3">
    <source>
        <dbReference type="RuleBase" id="RU003616"/>
    </source>
</evidence>
<evidence type="ECO:0000259" key="4">
    <source>
        <dbReference type="PROSITE" id="PS01031"/>
    </source>
</evidence>
<keyword evidence="1" id="KW-0346">Stress response</keyword>
<dbReference type="EMBL" id="UFQT01000761">
    <property type="protein sequence ID" value="SSX27046.1"/>
    <property type="molecule type" value="Genomic_DNA"/>
</dbReference>
<dbReference type="PROSITE" id="PS01031">
    <property type="entry name" value="SHSP"/>
    <property type="match status" value="1"/>
</dbReference>
<dbReference type="InterPro" id="IPR001436">
    <property type="entry name" value="Alpha-crystallin/sHSP_animal"/>
</dbReference>
<evidence type="ECO:0000313" key="5">
    <source>
        <dbReference type="EMBL" id="SSX06700.1"/>
    </source>
</evidence>
<dbReference type="SUPFAM" id="SSF49764">
    <property type="entry name" value="HSP20-like chaperones"/>
    <property type="match status" value="1"/>
</dbReference>
<accession>A0A336M9U1</accession>
<sequence>MALVPSLVDDWKLKPWEYDYLKWDPWELDLYDHCKRLDRYLDYDWPLYRDYWNYPYRYRNRWAPISTTSAADDARELWSSIGQHGFHVDIDVHAFRPYEINVRTTLDNYVIIEGRHEEHPTRHHHVRKHFMKKYALPVGFNSRDVNSAISKEGVLTVKCPPPLKPLPNVPRQVAIEYK</sequence>
<dbReference type="AlphaFoldDB" id="A0A336M9U1"/>
<gene>
    <name evidence="6" type="primary">CSON014122</name>
</gene>
<dbReference type="Gene3D" id="2.60.40.790">
    <property type="match status" value="1"/>
</dbReference>
<feature type="domain" description="SHSP" evidence="4">
    <location>
        <begin position="68"/>
        <end position="178"/>
    </location>
</feature>
<comment type="similarity">
    <text evidence="2 3">Belongs to the small heat shock protein (HSP20) family.</text>
</comment>
<evidence type="ECO:0000256" key="1">
    <source>
        <dbReference type="ARBA" id="ARBA00023016"/>
    </source>
</evidence>
<reference evidence="5" key="1">
    <citation type="submission" date="2018-04" db="EMBL/GenBank/DDBJ databases">
        <authorList>
            <person name="Go L.Y."/>
            <person name="Mitchell J.A."/>
        </authorList>
    </citation>
    <scope>NUCLEOTIDE SEQUENCE</scope>
    <source>
        <tissue evidence="5">Whole organism</tissue>
    </source>
</reference>
<evidence type="ECO:0000313" key="6">
    <source>
        <dbReference type="EMBL" id="SSX27046.1"/>
    </source>
</evidence>
<dbReference type="GO" id="GO:0051082">
    <property type="term" value="F:unfolded protein binding"/>
    <property type="evidence" value="ECO:0007669"/>
    <property type="project" value="TreeGrafter"/>
</dbReference>
<dbReference type="GO" id="GO:0009408">
    <property type="term" value="P:response to heat"/>
    <property type="evidence" value="ECO:0007669"/>
    <property type="project" value="TreeGrafter"/>
</dbReference>
<name>A0A336M9U1_CULSO</name>
<dbReference type="PANTHER" id="PTHR45640:SF13">
    <property type="entry name" value="HEAT SHOCK PROTEIN 22-RELATED"/>
    <property type="match status" value="1"/>
</dbReference>
<dbReference type="InterPro" id="IPR008978">
    <property type="entry name" value="HSP20-like_chaperone"/>
</dbReference>
<evidence type="ECO:0000256" key="2">
    <source>
        <dbReference type="PROSITE-ProRule" id="PRU00285"/>
    </source>
</evidence>
<dbReference type="PANTHER" id="PTHR45640">
    <property type="entry name" value="HEAT SHOCK PROTEIN HSP-12.2-RELATED"/>
    <property type="match status" value="1"/>
</dbReference>
<proteinExistence type="inferred from homology"/>
<dbReference type="EMBL" id="UFQS01000761">
    <property type="protein sequence ID" value="SSX06700.1"/>
    <property type="molecule type" value="Genomic_DNA"/>
</dbReference>
<dbReference type="InterPro" id="IPR002068">
    <property type="entry name" value="A-crystallin/Hsp20_dom"/>
</dbReference>
<dbReference type="GO" id="GO:0005737">
    <property type="term" value="C:cytoplasm"/>
    <property type="evidence" value="ECO:0007669"/>
    <property type="project" value="TreeGrafter"/>
</dbReference>
<dbReference type="VEuPathDB" id="VectorBase:CSON014122"/>
<organism evidence="6">
    <name type="scientific">Culicoides sonorensis</name>
    <name type="common">Biting midge</name>
    <dbReference type="NCBI Taxonomy" id="179676"/>
    <lineage>
        <taxon>Eukaryota</taxon>
        <taxon>Metazoa</taxon>
        <taxon>Ecdysozoa</taxon>
        <taxon>Arthropoda</taxon>
        <taxon>Hexapoda</taxon>
        <taxon>Insecta</taxon>
        <taxon>Pterygota</taxon>
        <taxon>Neoptera</taxon>
        <taxon>Endopterygota</taxon>
        <taxon>Diptera</taxon>
        <taxon>Nematocera</taxon>
        <taxon>Chironomoidea</taxon>
        <taxon>Ceratopogonidae</taxon>
        <taxon>Ceratopogoninae</taxon>
        <taxon>Culicoides</taxon>
        <taxon>Monoculicoides</taxon>
    </lineage>
</organism>
<reference evidence="6" key="2">
    <citation type="submission" date="2018-07" db="EMBL/GenBank/DDBJ databases">
        <authorList>
            <person name="Quirk P.G."/>
            <person name="Krulwich T.A."/>
        </authorList>
    </citation>
    <scope>NUCLEOTIDE SEQUENCE</scope>
</reference>